<feature type="domain" description="Nudix hydrolase" evidence="2">
    <location>
        <begin position="34"/>
        <end position="202"/>
    </location>
</feature>
<gene>
    <name evidence="3" type="ORF">TCAP_05771</name>
</gene>
<dbReference type="PROSITE" id="PS51462">
    <property type="entry name" value="NUDIX"/>
    <property type="match status" value="1"/>
</dbReference>
<dbReference type="GO" id="GO:0006167">
    <property type="term" value="P:AMP biosynthetic process"/>
    <property type="evidence" value="ECO:0007669"/>
    <property type="project" value="TreeGrafter"/>
</dbReference>
<keyword evidence="1" id="KW-0378">Hydrolase</keyword>
<dbReference type="PANTHER" id="PTHR21340:SF0">
    <property type="entry name" value="BIS(5'-NUCLEOSYL)-TETRAPHOSPHATASE [ASYMMETRICAL]"/>
    <property type="match status" value="1"/>
</dbReference>
<dbReference type="InterPro" id="IPR020084">
    <property type="entry name" value="NUDIX_hydrolase_CS"/>
</dbReference>
<dbReference type="EMBL" id="NRSZ01000921">
    <property type="protein sequence ID" value="PNY24293.1"/>
    <property type="molecule type" value="Genomic_DNA"/>
</dbReference>
<name>A0A2K3Q9Y5_9HYPO</name>
<dbReference type="PANTHER" id="PTHR21340">
    <property type="entry name" value="DIADENOSINE 5,5-P1,P4-TETRAPHOSPHATE PYROPHOSPHOHYDROLASE MUTT"/>
    <property type="match status" value="1"/>
</dbReference>
<dbReference type="Gene3D" id="3.90.79.10">
    <property type="entry name" value="Nucleoside Triphosphate Pyrophosphohydrolase"/>
    <property type="match status" value="1"/>
</dbReference>
<reference evidence="3 4" key="1">
    <citation type="submission" date="2017-08" db="EMBL/GenBank/DDBJ databases">
        <title>Harnessing the power of phylogenomics to disentangle the directionality and signatures of interkingdom host jumping in the parasitic fungal genus Tolypocladium.</title>
        <authorList>
            <person name="Quandt C.A."/>
            <person name="Patterson W."/>
            <person name="Spatafora J.W."/>
        </authorList>
    </citation>
    <scope>NUCLEOTIDE SEQUENCE [LARGE SCALE GENOMIC DNA]</scope>
    <source>
        <strain evidence="3 4">CBS 113982</strain>
    </source>
</reference>
<dbReference type="InterPro" id="IPR000086">
    <property type="entry name" value="NUDIX_hydrolase_dom"/>
</dbReference>
<dbReference type="Proteomes" id="UP000236621">
    <property type="component" value="Unassembled WGS sequence"/>
</dbReference>
<evidence type="ECO:0000256" key="1">
    <source>
        <dbReference type="ARBA" id="ARBA00022801"/>
    </source>
</evidence>
<dbReference type="OrthoDB" id="10259236at2759"/>
<organism evidence="3 4">
    <name type="scientific">Tolypocladium capitatum</name>
    <dbReference type="NCBI Taxonomy" id="45235"/>
    <lineage>
        <taxon>Eukaryota</taxon>
        <taxon>Fungi</taxon>
        <taxon>Dikarya</taxon>
        <taxon>Ascomycota</taxon>
        <taxon>Pezizomycotina</taxon>
        <taxon>Sordariomycetes</taxon>
        <taxon>Hypocreomycetidae</taxon>
        <taxon>Hypocreales</taxon>
        <taxon>Ophiocordycipitaceae</taxon>
        <taxon>Tolypocladium</taxon>
    </lineage>
</organism>
<sequence length="212" mass="23140">MAPTPADDDAAAAAHGTHRFPASDFTQRFAPSHALMVSCGCVPVDPLRRKVALLHDPSTNVTQLPKGRKNIGEDLLAAALRETHEETGVPFEALPLIVATRATPTQAMLDAHAHEAPRPNVGDVTDWLPSCEPLAVCAYRCAGTLAFKLVFWYAARGDSTATPRTDTREVWEQHLQLEWVDARDAAARMTFEADARVVDKALADMRRSGYDI</sequence>
<evidence type="ECO:0000313" key="4">
    <source>
        <dbReference type="Proteomes" id="UP000236621"/>
    </source>
</evidence>
<dbReference type="InterPro" id="IPR015797">
    <property type="entry name" value="NUDIX_hydrolase-like_dom_sf"/>
</dbReference>
<protein>
    <recommendedName>
        <fullName evidence="2">Nudix hydrolase domain-containing protein</fullName>
    </recommendedName>
</protein>
<dbReference type="Pfam" id="PF00293">
    <property type="entry name" value="NUDIX"/>
    <property type="match status" value="1"/>
</dbReference>
<dbReference type="InterPro" id="IPR051325">
    <property type="entry name" value="Nudix_hydrolase_domain"/>
</dbReference>
<dbReference type="SUPFAM" id="SSF55811">
    <property type="entry name" value="Nudix"/>
    <property type="match status" value="1"/>
</dbReference>
<comment type="caution">
    <text evidence="3">The sequence shown here is derived from an EMBL/GenBank/DDBJ whole genome shotgun (WGS) entry which is preliminary data.</text>
</comment>
<dbReference type="GO" id="GO:0006754">
    <property type="term" value="P:ATP biosynthetic process"/>
    <property type="evidence" value="ECO:0007669"/>
    <property type="project" value="TreeGrafter"/>
</dbReference>
<proteinExistence type="predicted"/>
<evidence type="ECO:0000313" key="3">
    <source>
        <dbReference type="EMBL" id="PNY24293.1"/>
    </source>
</evidence>
<keyword evidence="4" id="KW-1185">Reference proteome</keyword>
<accession>A0A2K3Q9Y5</accession>
<dbReference type="GO" id="GO:0004081">
    <property type="term" value="F:bis(5'-nucleosyl)-tetraphosphatase (asymmetrical) activity"/>
    <property type="evidence" value="ECO:0007669"/>
    <property type="project" value="TreeGrafter"/>
</dbReference>
<dbReference type="AlphaFoldDB" id="A0A2K3Q9Y5"/>
<dbReference type="PROSITE" id="PS00893">
    <property type="entry name" value="NUDIX_BOX"/>
    <property type="match status" value="1"/>
</dbReference>
<evidence type="ECO:0000259" key="2">
    <source>
        <dbReference type="PROSITE" id="PS51462"/>
    </source>
</evidence>